<dbReference type="Proteomes" id="UP001433268">
    <property type="component" value="Unassembled WGS sequence"/>
</dbReference>
<organism evidence="1 2">
    <name type="scientific">Apiospora hydei</name>
    <dbReference type="NCBI Taxonomy" id="1337664"/>
    <lineage>
        <taxon>Eukaryota</taxon>
        <taxon>Fungi</taxon>
        <taxon>Dikarya</taxon>
        <taxon>Ascomycota</taxon>
        <taxon>Pezizomycotina</taxon>
        <taxon>Sordariomycetes</taxon>
        <taxon>Xylariomycetidae</taxon>
        <taxon>Amphisphaeriales</taxon>
        <taxon>Apiosporaceae</taxon>
        <taxon>Apiospora</taxon>
    </lineage>
</organism>
<keyword evidence="2" id="KW-1185">Reference proteome</keyword>
<accession>A0ABR1WZ56</accession>
<gene>
    <name evidence="1" type="ORF">PG997_003410</name>
</gene>
<evidence type="ECO:0000313" key="1">
    <source>
        <dbReference type="EMBL" id="KAK8088449.1"/>
    </source>
</evidence>
<sequence length="193" mass="20217">MILKSPPGTVVDAGFDSETEGITAVAEEEAAREDAATVEEAAVEDAGTLEEPAALEELAATDEAAPVEEAILLALEKAFEDAIELMKLLEGIRAVPLVLPVADVRNSDKLVLAAEVAGADEVTATEEEAVCTRDPDADPEATSVGMLEEAVLSGLDPTRLELLDWLDELLDSPFAELDVGAADWDAVATSEDD</sequence>
<proteinExistence type="predicted"/>
<dbReference type="EMBL" id="JAQQWN010000004">
    <property type="protein sequence ID" value="KAK8088449.1"/>
    <property type="molecule type" value="Genomic_DNA"/>
</dbReference>
<evidence type="ECO:0000313" key="2">
    <source>
        <dbReference type="Proteomes" id="UP001433268"/>
    </source>
</evidence>
<dbReference type="GeneID" id="92040785"/>
<protein>
    <submittedName>
        <fullName evidence="1">Uncharacterized protein</fullName>
    </submittedName>
</protein>
<name>A0ABR1WZ56_9PEZI</name>
<dbReference type="RefSeq" id="XP_066671343.1">
    <property type="nucleotide sequence ID" value="XM_066807725.1"/>
</dbReference>
<reference evidence="1 2" key="1">
    <citation type="submission" date="2023-01" db="EMBL/GenBank/DDBJ databases">
        <title>Analysis of 21 Apiospora genomes using comparative genomics revels a genus with tremendous synthesis potential of carbohydrate active enzymes and secondary metabolites.</title>
        <authorList>
            <person name="Sorensen T."/>
        </authorList>
    </citation>
    <scope>NUCLEOTIDE SEQUENCE [LARGE SCALE GENOMIC DNA]</scope>
    <source>
        <strain evidence="1 2">CBS 114990</strain>
    </source>
</reference>
<comment type="caution">
    <text evidence="1">The sequence shown here is derived from an EMBL/GenBank/DDBJ whole genome shotgun (WGS) entry which is preliminary data.</text>
</comment>